<comment type="caution">
    <text evidence="3">The sequence shown here is derived from an EMBL/GenBank/DDBJ whole genome shotgun (WGS) entry which is preliminary data.</text>
</comment>
<evidence type="ECO:0000313" key="4">
    <source>
        <dbReference type="Proteomes" id="UP000295765"/>
    </source>
</evidence>
<dbReference type="RefSeq" id="WP_165904190.1">
    <property type="nucleotide sequence ID" value="NZ_SLWY01000022.1"/>
</dbReference>
<reference evidence="3 4" key="1">
    <citation type="submission" date="2019-03" db="EMBL/GenBank/DDBJ databases">
        <title>Genomic Encyclopedia of Type Strains, Phase IV (KMG-IV): sequencing the most valuable type-strain genomes for metagenomic binning, comparative biology and taxonomic classification.</title>
        <authorList>
            <person name="Goeker M."/>
        </authorList>
    </citation>
    <scope>NUCLEOTIDE SEQUENCE [LARGE SCALE GENOMIC DNA]</scope>
    <source>
        <strain evidence="3 4">DSM 25287</strain>
    </source>
</reference>
<evidence type="ECO:0008006" key="5">
    <source>
        <dbReference type="Google" id="ProtNLM"/>
    </source>
</evidence>
<feature type="region of interest" description="Disordered" evidence="1">
    <location>
        <begin position="25"/>
        <end position="49"/>
    </location>
</feature>
<keyword evidence="2" id="KW-0732">Signal</keyword>
<keyword evidence="4" id="KW-1185">Reference proteome</keyword>
<evidence type="ECO:0000256" key="1">
    <source>
        <dbReference type="SAM" id="MobiDB-lite"/>
    </source>
</evidence>
<dbReference type="Proteomes" id="UP000295765">
    <property type="component" value="Unassembled WGS sequence"/>
</dbReference>
<sequence>MKRRLRVGAGLLAALLLAACTATRAPESGSTGPTVYGTVGVSVSRGETH</sequence>
<gene>
    <name evidence="3" type="ORF">EV699_12241</name>
</gene>
<dbReference type="AlphaFoldDB" id="A0A4R2KY39"/>
<accession>A0A4R2KY39</accession>
<feature type="chain" id="PRO_5020566672" description="Lipoprotein" evidence="2">
    <location>
        <begin position="25"/>
        <end position="49"/>
    </location>
</feature>
<dbReference type="PROSITE" id="PS51257">
    <property type="entry name" value="PROKAR_LIPOPROTEIN"/>
    <property type="match status" value="1"/>
</dbReference>
<feature type="signal peptide" evidence="2">
    <location>
        <begin position="1"/>
        <end position="24"/>
    </location>
</feature>
<evidence type="ECO:0000256" key="2">
    <source>
        <dbReference type="SAM" id="SignalP"/>
    </source>
</evidence>
<dbReference type="EMBL" id="SLWY01000022">
    <property type="protein sequence ID" value="TCO78873.1"/>
    <property type="molecule type" value="Genomic_DNA"/>
</dbReference>
<name>A0A4R2KY39_9GAMM</name>
<protein>
    <recommendedName>
        <fullName evidence="5">Lipoprotein</fullName>
    </recommendedName>
</protein>
<evidence type="ECO:0000313" key="3">
    <source>
        <dbReference type="EMBL" id="TCO78873.1"/>
    </source>
</evidence>
<proteinExistence type="predicted"/>
<organism evidence="3 4">
    <name type="scientific">Plasticicumulans lactativorans</name>
    <dbReference type="NCBI Taxonomy" id="1133106"/>
    <lineage>
        <taxon>Bacteria</taxon>
        <taxon>Pseudomonadati</taxon>
        <taxon>Pseudomonadota</taxon>
        <taxon>Gammaproteobacteria</taxon>
        <taxon>Candidatus Competibacteraceae</taxon>
        <taxon>Plasticicumulans</taxon>
    </lineage>
</organism>